<gene>
    <name evidence="3" type="primary">CDC36</name>
    <name evidence="3" type="ORF">Cpir12675_001734</name>
</gene>
<sequence>MRMPVGYGQQSQAQAQSQSQPQSQQPGRAGLNRLPNGNKMANSGWAFGGSVPMGAPGMQPTSRPLGLGAGNVSFAQSLGAAQAANPLDPSDFPSLSNNSQMQNTGHASLWATTAANGPRSVGPIPRAPSTTLASHIAQQEDPFSPGATSGRLNSAQGSFRFGSQGNMNIGQPTQPPQQMSSSSIDDFPPLNNRGGTTNDSTQIQNMGFQAVGGPSVTSSGQNAQSAQSRSGNGLLNALSANNNSNNNGVNNSNGATNVNVSNSNSNSNGSGSGNNNGMNNRVMASNGATTFSRHQEQRPSVSEDKEAPTSISDSRHPHGAIGNNDQSRKSSIADDNNGVVPPSEAQMEIHDPLGTMPEADKWGLKGLTTLMERYPDYNAMLSGIDVTQLGLDLASTELPECYNVTNVQSIEQVIRSFNEESLFWIFYSCPADVRQHMAAAEL</sequence>
<accession>A0ABR3ZDH2</accession>
<evidence type="ECO:0000313" key="4">
    <source>
        <dbReference type="Proteomes" id="UP001583280"/>
    </source>
</evidence>
<protein>
    <submittedName>
        <fullName evidence="3">Transcriptional regulator</fullName>
    </submittedName>
</protein>
<feature type="compositionally biased region" description="Polar residues" evidence="1">
    <location>
        <begin position="193"/>
        <end position="207"/>
    </location>
</feature>
<feature type="compositionally biased region" description="Polar residues" evidence="1">
    <location>
        <begin position="215"/>
        <end position="229"/>
    </location>
</feature>
<feature type="compositionally biased region" description="Low complexity" evidence="1">
    <location>
        <begin position="230"/>
        <end position="280"/>
    </location>
</feature>
<feature type="compositionally biased region" description="Basic and acidic residues" evidence="1">
    <location>
        <begin position="293"/>
        <end position="307"/>
    </location>
</feature>
<dbReference type="InterPro" id="IPR007282">
    <property type="entry name" value="NOT2/3/5_C"/>
</dbReference>
<evidence type="ECO:0000313" key="3">
    <source>
        <dbReference type="EMBL" id="KAL1898731.1"/>
    </source>
</evidence>
<evidence type="ECO:0000259" key="2">
    <source>
        <dbReference type="Pfam" id="PF04153"/>
    </source>
</evidence>
<name>A0ABR3ZDH2_9PEZI</name>
<evidence type="ECO:0000256" key="1">
    <source>
        <dbReference type="SAM" id="MobiDB-lite"/>
    </source>
</evidence>
<dbReference type="Proteomes" id="UP001583280">
    <property type="component" value="Unassembled WGS sequence"/>
</dbReference>
<dbReference type="EMBL" id="JAWDJO010000029">
    <property type="protein sequence ID" value="KAL1898731.1"/>
    <property type="molecule type" value="Genomic_DNA"/>
</dbReference>
<feature type="compositionally biased region" description="Polar residues" evidence="1">
    <location>
        <begin position="146"/>
        <end position="170"/>
    </location>
</feature>
<feature type="compositionally biased region" description="Low complexity" evidence="1">
    <location>
        <begin position="9"/>
        <end position="26"/>
    </location>
</feature>
<feature type="region of interest" description="Disordered" evidence="1">
    <location>
        <begin position="1"/>
        <end position="64"/>
    </location>
</feature>
<reference evidence="3 4" key="1">
    <citation type="journal article" date="2024" name="IMA Fungus">
        <title>IMA Genome - F19 : A genome assembly and annotation guide to empower mycologists, including annotated draft genome sequences of Ceratocystis pirilliformis, Diaporthe australafricana, Fusarium ophioides, Paecilomyces lecythidis, and Sporothrix stenoceras.</title>
        <authorList>
            <person name="Aylward J."/>
            <person name="Wilson A.M."/>
            <person name="Visagie C.M."/>
            <person name="Spraker J."/>
            <person name="Barnes I."/>
            <person name="Buitendag C."/>
            <person name="Ceriani C."/>
            <person name="Del Mar Angel L."/>
            <person name="du Plessis D."/>
            <person name="Fuchs T."/>
            <person name="Gasser K."/>
            <person name="Kramer D."/>
            <person name="Li W."/>
            <person name="Munsamy K."/>
            <person name="Piso A."/>
            <person name="Price J.L."/>
            <person name="Sonnekus B."/>
            <person name="Thomas C."/>
            <person name="van der Nest A."/>
            <person name="van Dijk A."/>
            <person name="van Heerden A."/>
            <person name="van Vuuren N."/>
            <person name="Yilmaz N."/>
            <person name="Duong T.A."/>
            <person name="van der Merwe N.A."/>
            <person name="Wingfield M.J."/>
            <person name="Wingfield B.D."/>
        </authorList>
    </citation>
    <scope>NUCLEOTIDE SEQUENCE [LARGE SCALE GENOMIC DNA]</scope>
    <source>
        <strain evidence="3 4">CMW 12675</strain>
    </source>
</reference>
<feature type="compositionally biased region" description="Polar residues" evidence="1">
    <location>
        <begin position="282"/>
        <end position="292"/>
    </location>
</feature>
<dbReference type="Gene3D" id="2.30.30.1020">
    <property type="entry name" value="CCR4-NOT complex subunit 2/3/5, C-terminal domain"/>
    <property type="match status" value="1"/>
</dbReference>
<feature type="domain" description="NOT2/NOT3/NOT5 C-terminal" evidence="2">
    <location>
        <begin position="396"/>
        <end position="442"/>
    </location>
</feature>
<comment type="caution">
    <text evidence="3">The sequence shown here is derived from an EMBL/GenBank/DDBJ whole genome shotgun (WGS) entry which is preliminary data.</text>
</comment>
<feature type="compositionally biased region" description="Polar residues" evidence="1">
    <location>
        <begin position="128"/>
        <end position="137"/>
    </location>
</feature>
<dbReference type="InterPro" id="IPR038635">
    <property type="entry name" value="CCR4-NOT_su2/3/5_C_sf"/>
</dbReference>
<proteinExistence type="predicted"/>
<keyword evidence="4" id="KW-1185">Reference proteome</keyword>
<organism evidence="3 4">
    <name type="scientific">Ceratocystis pirilliformis</name>
    <dbReference type="NCBI Taxonomy" id="259994"/>
    <lineage>
        <taxon>Eukaryota</taxon>
        <taxon>Fungi</taxon>
        <taxon>Dikarya</taxon>
        <taxon>Ascomycota</taxon>
        <taxon>Pezizomycotina</taxon>
        <taxon>Sordariomycetes</taxon>
        <taxon>Hypocreomycetidae</taxon>
        <taxon>Microascales</taxon>
        <taxon>Ceratocystidaceae</taxon>
        <taxon>Ceratocystis</taxon>
    </lineage>
</organism>
<feature type="region of interest" description="Disordered" evidence="1">
    <location>
        <begin position="114"/>
        <end position="354"/>
    </location>
</feature>
<dbReference type="Pfam" id="PF04153">
    <property type="entry name" value="NOT2_3_5_C"/>
    <property type="match status" value="1"/>
</dbReference>